<dbReference type="InterPro" id="IPR002104">
    <property type="entry name" value="Integrase_catalytic"/>
</dbReference>
<evidence type="ECO:0000313" key="6">
    <source>
        <dbReference type="EMBL" id="MFC3677739.1"/>
    </source>
</evidence>
<evidence type="ECO:0000313" key="7">
    <source>
        <dbReference type="Proteomes" id="UP001595711"/>
    </source>
</evidence>
<dbReference type="PROSITE" id="PS51898">
    <property type="entry name" value="TYR_RECOMBINASE"/>
    <property type="match status" value="1"/>
</dbReference>
<evidence type="ECO:0000259" key="5">
    <source>
        <dbReference type="PROSITE" id="PS51898"/>
    </source>
</evidence>
<dbReference type="Proteomes" id="UP001595711">
    <property type="component" value="Unassembled WGS sequence"/>
</dbReference>
<organism evidence="6 7">
    <name type="scientific">Ferrovibrio xuzhouensis</name>
    <dbReference type="NCBI Taxonomy" id="1576914"/>
    <lineage>
        <taxon>Bacteria</taxon>
        <taxon>Pseudomonadati</taxon>
        <taxon>Pseudomonadota</taxon>
        <taxon>Alphaproteobacteria</taxon>
        <taxon>Rhodospirillales</taxon>
        <taxon>Rhodospirillaceae</taxon>
        <taxon>Ferrovibrio</taxon>
    </lineage>
</organism>
<evidence type="ECO:0000256" key="4">
    <source>
        <dbReference type="SAM" id="MobiDB-lite"/>
    </source>
</evidence>
<dbReference type="Gene3D" id="1.10.443.10">
    <property type="entry name" value="Intergrase catalytic core"/>
    <property type="match status" value="1"/>
</dbReference>
<dbReference type="PANTHER" id="PTHR30349">
    <property type="entry name" value="PHAGE INTEGRASE-RELATED"/>
    <property type="match status" value="1"/>
</dbReference>
<dbReference type="PANTHER" id="PTHR30349:SF88">
    <property type="entry name" value="BLL1584 PROTEIN"/>
    <property type="match status" value="1"/>
</dbReference>
<comment type="caution">
    <text evidence="6">The sequence shown here is derived from an EMBL/GenBank/DDBJ whole genome shotgun (WGS) entry which is preliminary data.</text>
</comment>
<keyword evidence="2" id="KW-0238">DNA-binding</keyword>
<reference evidence="7" key="1">
    <citation type="journal article" date="2019" name="Int. J. Syst. Evol. Microbiol.">
        <title>The Global Catalogue of Microorganisms (GCM) 10K type strain sequencing project: providing services to taxonomists for standard genome sequencing and annotation.</title>
        <authorList>
            <consortium name="The Broad Institute Genomics Platform"/>
            <consortium name="The Broad Institute Genome Sequencing Center for Infectious Disease"/>
            <person name="Wu L."/>
            <person name="Ma J."/>
        </authorList>
    </citation>
    <scope>NUCLEOTIDE SEQUENCE [LARGE SCALE GENOMIC DNA]</scope>
    <source>
        <strain evidence="7">KCTC 42182</strain>
    </source>
</reference>
<protein>
    <submittedName>
        <fullName evidence="6">Tyrosine-type recombinase/integrase</fullName>
    </submittedName>
</protein>
<dbReference type="Pfam" id="PF00589">
    <property type="entry name" value="Phage_integrase"/>
    <property type="match status" value="1"/>
</dbReference>
<dbReference type="InterPro" id="IPR010998">
    <property type="entry name" value="Integrase_recombinase_N"/>
</dbReference>
<keyword evidence="1" id="KW-0229">DNA integration</keyword>
<dbReference type="InterPro" id="IPR011010">
    <property type="entry name" value="DNA_brk_join_enz"/>
</dbReference>
<keyword evidence="3" id="KW-0233">DNA recombination</keyword>
<evidence type="ECO:0000256" key="2">
    <source>
        <dbReference type="ARBA" id="ARBA00023125"/>
    </source>
</evidence>
<dbReference type="Gene3D" id="1.10.150.130">
    <property type="match status" value="1"/>
</dbReference>
<dbReference type="InterPro" id="IPR050090">
    <property type="entry name" value="Tyrosine_recombinase_XerCD"/>
</dbReference>
<sequence>MAKVAPKGSTLEPRLLTLDDVAAYMRMSKPEFCQQLPELSRQGFPDPVPVTGLWDRKVIDIWLDRASGLSSERYGFHAPEPVILDKKKLNPTKRRSPSAMRRYEGYTVSECLDDYMRWFRAHRRRIKETEYQINARIRPHFGHRLVSSLTVHEIRKWHEAIAKSPKSIHVAFGKPRRYGKPPSTPEEKRKRRSTANRDLSILKAALNMALRDGHIDTDVGWRGALQFRQVEVSSAECLSINECQVLMPFLTADFRELVRGALFTGARFAELSVLAAGDFDDRAGSIYLSPSKNFSDRHVILTEEGCAFFRRMTFNLHKNDMIFRRADGEPWRGSDCSHRLKIPCQLAGMRHVTFHMFRHTYASLLAMSGVPIPAIAKNLGHHSTETCEKYYAHFTKNYVVDSIRNGTPRLGIDAHIEGDIRGGKVGIRTNRRDTPVPPPEPRRAQTFTRAELLKRARLRGLTGYSHMSKQQLEQELGL</sequence>
<proteinExistence type="predicted"/>
<dbReference type="RefSeq" id="WP_379729330.1">
    <property type="nucleotide sequence ID" value="NZ_JBHRYJ010000005.1"/>
</dbReference>
<gene>
    <name evidence="6" type="ORF">ACFOOQ_19460</name>
</gene>
<dbReference type="InterPro" id="IPR013762">
    <property type="entry name" value="Integrase-like_cat_sf"/>
</dbReference>
<dbReference type="SUPFAM" id="SSF56349">
    <property type="entry name" value="DNA breaking-rejoining enzymes"/>
    <property type="match status" value="1"/>
</dbReference>
<feature type="region of interest" description="Disordered" evidence="4">
    <location>
        <begin position="172"/>
        <end position="195"/>
    </location>
</feature>
<dbReference type="EMBL" id="JBHRYJ010000005">
    <property type="protein sequence ID" value="MFC3677739.1"/>
    <property type="molecule type" value="Genomic_DNA"/>
</dbReference>
<accession>A0ABV7VK03</accession>
<name>A0ABV7VK03_9PROT</name>
<evidence type="ECO:0000256" key="3">
    <source>
        <dbReference type="ARBA" id="ARBA00023172"/>
    </source>
</evidence>
<keyword evidence="7" id="KW-1185">Reference proteome</keyword>
<feature type="domain" description="Tyr recombinase" evidence="5">
    <location>
        <begin position="233"/>
        <end position="404"/>
    </location>
</feature>
<evidence type="ECO:0000256" key="1">
    <source>
        <dbReference type="ARBA" id="ARBA00022908"/>
    </source>
</evidence>